<gene>
    <name evidence="10" type="ORF">PBIL07802_LOCUS4305</name>
</gene>
<keyword evidence="9" id="KW-0443">Lipid metabolism</keyword>
<evidence type="ECO:0000256" key="2">
    <source>
        <dbReference type="ARBA" id="ARBA00012071"/>
    </source>
</evidence>
<evidence type="ECO:0000256" key="8">
    <source>
        <dbReference type="ARBA" id="ARBA00022840"/>
    </source>
</evidence>
<evidence type="ECO:0000256" key="5">
    <source>
        <dbReference type="ARBA" id="ARBA00022679"/>
    </source>
</evidence>
<keyword evidence="4" id="KW-0441">Lipid A biosynthesis</keyword>
<evidence type="ECO:0000313" key="10">
    <source>
        <dbReference type="EMBL" id="CAE0242141.1"/>
    </source>
</evidence>
<dbReference type="GO" id="GO:0005886">
    <property type="term" value="C:plasma membrane"/>
    <property type="evidence" value="ECO:0007669"/>
    <property type="project" value="TreeGrafter"/>
</dbReference>
<evidence type="ECO:0000256" key="3">
    <source>
        <dbReference type="ARBA" id="ARBA00022516"/>
    </source>
</evidence>
<evidence type="ECO:0000256" key="6">
    <source>
        <dbReference type="ARBA" id="ARBA00022741"/>
    </source>
</evidence>
<evidence type="ECO:0000256" key="4">
    <source>
        <dbReference type="ARBA" id="ARBA00022556"/>
    </source>
</evidence>
<keyword evidence="7" id="KW-0418">Kinase</keyword>
<protein>
    <recommendedName>
        <fullName evidence="2">tetraacyldisaccharide 4'-kinase</fullName>
        <ecNumber evidence="2">2.7.1.130</ecNumber>
    </recommendedName>
</protein>
<keyword evidence="3" id="KW-0444">Lipid biosynthesis</keyword>
<dbReference type="GO" id="GO:0009029">
    <property type="term" value="F:lipid-A 4'-kinase activity"/>
    <property type="evidence" value="ECO:0007669"/>
    <property type="project" value="UniProtKB-EC"/>
</dbReference>
<dbReference type="GO" id="GO:0005524">
    <property type="term" value="F:ATP binding"/>
    <property type="evidence" value="ECO:0007669"/>
    <property type="project" value="UniProtKB-KW"/>
</dbReference>
<reference evidence="10" key="1">
    <citation type="submission" date="2021-01" db="EMBL/GenBank/DDBJ databases">
        <authorList>
            <person name="Corre E."/>
            <person name="Pelletier E."/>
            <person name="Niang G."/>
            <person name="Scheremetjew M."/>
            <person name="Finn R."/>
            <person name="Kale V."/>
            <person name="Holt S."/>
            <person name="Cochrane G."/>
            <person name="Meng A."/>
            <person name="Brown T."/>
            <person name="Cohen L."/>
        </authorList>
    </citation>
    <scope>NUCLEOTIDE SEQUENCE</scope>
    <source>
        <strain evidence="10">NIES-2562</strain>
    </source>
</reference>
<dbReference type="GO" id="GO:0009245">
    <property type="term" value="P:lipid A biosynthetic process"/>
    <property type="evidence" value="ECO:0007669"/>
    <property type="project" value="UniProtKB-KW"/>
</dbReference>
<sequence>MTGMTMNEKVCLMLAEMCERSGVLPAFVTRGYGREKKRHNKKHGCTDCNDVLVVKRGGYAPCDQEVAKITGDEPLLLSKYGAAFVSDDRRASFSLLKKWKVDLSGRPAQSVIDNMHDGGGCVTIVDVNGRKNAFSNLALHGGDTRCDVGVVCAHSKGSAERDKEKGKGVRGVVIADDGLHSPTFFKHLSFLVSDNVSGVGNGQCMPAGPLREDLIRCVRRCDAVLLVDYPSHSDKIDLQSNVELCQIASSQNVPTFRIRANVDVEWKCERREIEVTEREERRIQSTVCALAFNRKFQTTAEVIARKTGAISGPSFTYPDHYLYTIEDVKAIMDECRAQNVRDILTTAKDWTKLYPLLSCLPRQYTSSLRWGVVKLQLQPRVDFTSHLRTWLNNNVSSFV</sequence>
<dbReference type="PANTHER" id="PTHR42724:SF1">
    <property type="entry name" value="TETRAACYLDISACCHARIDE 4'-KINASE, MITOCHONDRIAL-RELATED"/>
    <property type="match status" value="1"/>
</dbReference>
<dbReference type="InterPro" id="IPR003758">
    <property type="entry name" value="LpxK"/>
</dbReference>
<organism evidence="10">
    <name type="scientific">Palpitomonas bilix</name>
    <dbReference type="NCBI Taxonomy" id="652834"/>
    <lineage>
        <taxon>Eukaryota</taxon>
        <taxon>Eukaryota incertae sedis</taxon>
    </lineage>
</organism>
<dbReference type="PANTHER" id="PTHR42724">
    <property type="entry name" value="TETRAACYLDISACCHARIDE 4'-KINASE"/>
    <property type="match status" value="1"/>
</dbReference>
<keyword evidence="6" id="KW-0547">Nucleotide-binding</keyword>
<evidence type="ECO:0000256" key="1">
    <source>
        <dbReference type="ARBA" id="ARBA00004870"/>
    </source>
</evidence>
<dbReference type="UniPathway" id="UPA00359">
    <property type="reaction ID" value="UER00482"/>
</dbReference>
<accession>A0A7S3CZW1</accession>
<comment type="pathway">
    <text evidence="1">Glycolipid biosynthesis; lipid IV(A) biosynthesis; lipid IV(A) from (3R)-3-hydroxytetradecanoyl-[acyl-carrier-protein] and UDP-N-acetyl-alpha-D-glucosamine: step 6/6.</text>
</comment>
<name>A0A7S3CZW1_9EUKA</name>
<proteinExistence type="predicted"/>
<dbReference type="EC" id="2.7.1.130" evidence="2"/>
<dbReference type="Pfam" id="PF02606">
    <property type="entry name" value="LpxK"/>
    <property type="match status" value="1"/>
</dbReference>
<keyword evidence="8" id="KW-0067">ATP-binding</keyword>
<keyword evidence="5" id="KW-0808">Transferase</keyword>
<dbReference type="EMBL" id="HBIB01006890">
    <property type="protein sequence ID" value="CAE0242141.1"/>
    <property type="molecule type" value="Transcribed_RNA"/>
</dbReference>
<evidence type="ECO:0000256" key="9">
    <source>
        <dbReference type="ARBA" id="ARBA00023098"/>
    </source>
</evidence>
<dbReference type="AlphaFoldDB" id="A0A7S3CZW1"/>
<evidence type="ECO:0000256" key="7">
    <source>
        <dbReference type="ARBA" id="ARBA00022777"/>
    </source>
</evidence>